<name>A0A511AIA3_9MICO</name>
<dbReference type="Pfam" id="PF00528">
    <property type="entry name" value="BPD_transp_1"/>
    <property type="match status" value="1"/>
</dbReference>
<dbReference type="PANTHER" id="PTHR30193:SF37">
    <property type="entry name" value="INNER MEMBRANE ABC TRANSPORTER PERMEASE PROTEIN YCJO"/>
    <property type="match status" value="1"/>
</dbReference>
<feature type="transmembrane region" description="Helical" evidence="7">
    <location>
        <begin position="175"/>
        <end position="197"/>
    </location>
</feature>
<feature type="transmembrane region" description="Helical" evidence="7">
    <location>
        <begin position="123"/>
        <end position="143"/>
    </location>
</feature>
<keyword evidence="4 7" id="KW-0812">Transmembrane</keyword>
<evidence type="ECO:0000256" key="4">
    <source>
        <dbReference type="ARBA" id="ARBA00022692"/>
    </source>
</evidence>
<dbReference type="CDD" id="cd06261">
    <property type="entry name" value="TM_PBP2"/>
    <property type="match status" value="1"/>
</dbReference>
<evidence type="ECO:0000256" key="5">
    <source>
        <dbReference type="ARBA" id="ARBA00022989"/>
    </source>
</evidence>
<dbReference type="InterPro" id="IPR035906">
    <property type="entry name" value="MetI-like_sf"/>
</dbReference>
<organism evidence="10 11">
    <name type="scientific">Microbacterium aerolatum</name>
    <dbReference type="NCBI Taxonomy" id="153731"/>
    <lineage>
        <taxon>Bacteria</taxon>
        <taxon>Bacillati</taxon>
        <taxon>Actinomycetota</taxon>
        <taxon>Actinomycetes</taxon>
        <taxon>Micrococcales</taxon>
        <taxon>Microbacteriaceae</taxon>
        <taxon>Microbacterium</taxon>
    </lineage>
</organism>
<feature type="transmembrane region" description="Helical" evidence="7">
    <location>
        <begin position="91"/>
        <end position="111"/>
    </location>
</feature>
<dbReference type="SUPFAM" id="SSF161098">
    <property type="entry name" value="MetI-like"/>
    <property type="match status" value="1"/>
</dbReference>
<evidence type="ECO:0000256" key="8">
    <source>
        <dbReference type="SAM" id="MobiDB-lite"/>
    </source>
</evidence>
<dbReference type="EMBL" id="BJUW01000018">
    <property type="protein sequence ID" value="GEK87702.1"/>
    <property type="molecule type" value="Genomic_DNA"/>
</dbReference>
<evidence type="ECO:0000256" key="2">
    <source>
        <dbReference type="ARBA" id="ARBA00022448"/>
    </source>
</evidence>
<dbReference type="AlphaFoldDB" id="A0A511AIA3"/>
<gene>
    <name evidence="10" type="ORF">MAE01_28780</name>
</gene>
<comment type="caution">
    <text evidence="10">The sequence shown here is derived from an EMBL/GenBank/DDBJ whole genome shotgun (WGS) entry which is preliminary data.</text>
</comment>
<keyword evidence="2 7" id="KW-0813">Transport</keyword>
<evidence type="ECO:0000256" key="7">
    <source>
        <dbReference type="RuleBase" id="RU363032"/>
    </source>
</evidence>
<dbReference type="GO" id="GO:0005886">
    <property type="term" value="C:plasma membrane"/>
    <property type="evidence" value="ECO:0007669"/>
    <property type="project" value="UniProtKB-SubCell"/>
</dbReference>
<dbReference type="GO" id="GO:0055085">
    <property type="term" value="P:transmembrane transport"/>
    <property type="evidence" value="ECO:0007669"/>
    <property type="project" value="InterPro"/>
</dbReference>
<evidence type="ECO:0000313" key="11">
    <source>
        <dbReference type="Proteomes" id="UP000321225"/>
    </source>
</evidence>
<dbReference type="InterPro" id="IPR000515">
    <property type="entry name" value="MetI-like"/>
</dbReference>
<proteinExistence type="inferred from homology"/>
<dbReference type="RefSeq" id="WP_229718260.1">
    <property type="nucleotide sequence ID" value="NZ_BJUW01000018.1"/>
</dbReference>
<keyword evidence="11" id="KW-1185">Reference proteome</keyword>
<comment type="similarity">
    <text evidence="7">Belongs to the binding-protein-dependent transport system permease family.</text>
</comment>
<comment type="subcellular location">
    <subcellularLocation>
        <location evidence="1 7">Cell membrane</location>
        <topology evidence="1 7">Multi-pass membrane protein</topology>
    </subcellularLocation>
</comment>
<protein>
    <submittedName>
        <fullName evidence="10">Permease</fullName>
    </submittedName>
</protein>
<feature type="region of interest" description="Disordered" evidence="8">
    <location>
        <begin position="1"/>
        <end position="22"/>
    </location>
</feature>
<dbReference type="InterPro" id="IPR051393">
    <property type="entry name" value="ABC_transporter_permease"/>
</dbReference>
<keyword evidence="5 7" id="KW-1133">Transmembrane helix</keyword>
<evidence type="ECO:0000256" key="6">
    <source>
        <dbReference type="ARBA" id="ARBA00023136"/>
    </source>
</evidence>
<dbReference type="Proteomes" id="UP000321225">
    <property type="component" value="Unassembled WGS sequence"/>
</dbReference>
<keyword evidence="6 7" id="KW-0472">Membrane</keyword>
<reference evidence="10 11" key="1">
    <citation type="submission" date="2019-07" db="EMBL/GenBank/DDBJ databases">
        <title>Whole genome shotgun sequence of Microbacterium aerolatum NBRC 103071.</title>
        <authorList>
            <person name="Hosoyama A."/>
            <person name="Uohara A."/>
            <person name="Ohji S."/>
            <person name="Ichikawa N."/>
        </authorList>
    </citation>
    <scope>NUCLEOTIDE SEQUENCE [LARGE SCALE GENOMIC DNA]</scope>
    <source>
        <strain evidence="10 11">NBRC 103071</strain>
    </source>
</reference>
<feature type="domain" description="ABC transmembrane type-1" evidence="9">
    <location>
        <begin position="87"/>
        <end position="299"/>
    </location>
</feature>
<feature type="transmembrane region" description="Helical" evidence="7">
    <location>
        <begin position="218"/>
        <end position="240"/>
    </location>
</feature>
<feature type="compositionally biased region" description="Low complexity" evidence="8">
    <location>
        <begin position="7"/>
        <end position="22"/>
    </location>
</feature>
<evidence type="ECO:0000313" key="10">
    <source>
        <dbReference type="EMBL" id="GEK87702.1"/>
    </source>
</evidence>
<sequence>MTTESVTTGRPAGATRPAGPRAGSYAERVRSIPFLIPAVALVGVMLLVPFVATVYQSLTNDDGFNAEFIGFDNYVRLVQDPMFGRSVLNTVMWTVGTLILPVGIGLLVAVFTSQMKGGRWLRLAFVLPYALSGTATAVIWGFILRSNGALNQAITFFGGVAPDSGWLLEWPTNTIVMILANTWQATGVAVILFLVCLQAIPVETVEAGTLDGASGMRLFWNIIVPQLKPVTVVVIGMSIANSLRVFDMIWLLTKGGPGGSSETLAVTMYRETFIIGDYGYGAAVAVVLSIIVVGASWAYLRQQLKES</sequence>
<dbReference type="Gene3D" id="1.10.3720.10">
    <property type="entry name" value="MetI-like"/>
    <property type="match status" value="1"/>
</dbReference>
<feature type="transmembrane region" description="Helical" evidence="7">
    <location>
        <begin position="278"/>
        <end position="300"/>
    </location>
</feature>
<evidence type="ECO:0000256" key="1">
    <source>
        <dbReference type="ARBA" id="ARBA00004651"/>
    </source>
</evidence>
<dbReference type="PANTHER" id="PTHR30193">
    <property type="entry name" value="ABC TRANSPORTER PERMEASE PROTEIN"/>
    <property type="match status" value="1"/>
</dbReference>
<feature type="transmembrane region" description="Helical" evidence="7">
    <location>
        <begin position="34"/>
        <end position="55"/>
    </location>
</feature>
<evidence type="ECO:0000256" key="3">
    <source>
        <dbReference type="ARBA" id="ARBA00022475"/>
    </source>
</evidence>
<evidence type="ECO:0000259" key="9">
    <source>
        <dbReference type="PROSITE" id="PS50928"/>
    </source>
</evidence>
<keyword evidence="3" id="KW-1003">Cell membrane</keyword>
<accession>A0A511AIA3</accession>
<dbReference type="PROSITE" id="PS50928">
    <property type="entry name" value="ABC_TM1"/>
    <property type="match status" value="1"/>
</dbReference>